<reference evidence="2" key="1">
    <citation type="submission" date="2016-10" db="EMBL/GenBank/DDBJ databases">
        <authorList>
            <person name="Tanifuji G."/>
            <person name="Kume K."/>
            <person name="Nakayama T."/>
            <person name="Takabayashi S."/>
            <person name="Hashimoto T."/>
        </authorList>
    </citation>
    <scope>NUCLEOTIDE SEQUENCE</scope>
    <source>
        <strain evidence="2">NY0173</strain>
    </source>
</reference>
<evidence type="ECO:0000313" key="4">
    <source>
        <dbReference type="Proteomes" id="UP000265618"/>
    </source>
</evidence>
<dbReference type="InterPro" id="IPR015915">
    <property type="entry name" value="Kelch-typ_b-propeller"/>
</dbReference>
<name>A0A9K3GJ63_9EUKA</name>
<organism evidence="2 4">
    <name type="scientific">Kipferlia bialata</name>
    <dbReference type="NCBI Taxonomy" id="797122"/>
    <lineage>
        <taxon>Eukaryota</taxon>
        <taxon>Metamonada</taxon>
        <taxon>Carpediemonas-like organisms</taxon>
        <taxon>Kipferlia</taxon>
    </lineage>
</organism>
<dbReference type="EMBL" id="BDIP01001113">
    <property type="protein sequence ID" value="GIQ83614.1"/>
    <property type="molecule type" value="Genomic_DNA"/>
</dbReference>
<dbReference type="Gene3D" id="2.120.10.80">
    <property type="entry name" value="Kelch-type beta propeller"/>
    <property type="match status" value="1"/>
</dbReference>
<dbReference type="EMBL" id="BDIP01001379">
    <property type="protein sequence ID" value="GIQ84285.1"/>
    <property type="molecule type" value="Genomic_DNA"/>
</dbReference>
<gene>
    <name evidence="1" type="ORF">KIPB_004964</name>
    <name evidence="2" type="ORF">KIPB_005746</name>
    <name evidence="3" type="ORF">KIPB_008005</name>
</gene>
<accession>A0A9K3GJ63</accession>
<keyword evidence="4" id="KW-1185">Reference proteome</keyword>
<comment type="caution">
    <text evidence="2">The sequence shown here is derived from an EMBL/GenBank/DDBJ whole genome shotgun (WGS) entry which is preliminary data.</text>
</comment>
<proteinExistence type="predicted"/>
<dbReference type="AlphaFoldDB" id="A0A9K3GJ63"/>
<evidence type="ECO:0000313" key="2">
    <source>
        <dbReference type="EMBL" id="GIQ84285.1"/>
    </source>
</evidence>
<dbReference type="EMBL" id="BDIP01002374">
    <property type="protein sequence ID" value="GIQ86199.1"/>
    <property type="molecule type" value="Genomic_DNA"/>
</dbReference>
<sequence length="519" mass="57274">MAEVIGSIAHMAAGMSYLEFSRRVGSLISGRASVNRVPLGDLPPSLWVTGTGCVRQYASEYELRTALTLETGRPWTGVRNYSDPNDKVSSLMPDINVSCSLLYATQRGQLSLKRVRSPTLCHHFGQQLPSGWTGSEGLVLPVSVPFQGDMIEGRSCQIGVNHVIGFKCRHKWSLASQLVREPPTAGWRNQPFSLSRVGQGTGCRIIHHSDQGLESVEVACPEMLTYSFPKGMCVMGGMLYVFGTFPDAASGRNDVNSPSGINRLFAMHLDTREWVEVERGDGFPSDPVSLVWHKNTGVPRGGRFDGRVELFSLDGALYVMLYTTPEVEQKTHNHPPTTLHRYCPDIPEGTSPWTQLRVGPLLRPSCVATHNGRAHILGDDALRGPLRFNGYPVHSTFRPTVDTGTTTRLLDETDNGWENGWLAAPAPECDNAFTMGGRLCATTTMGVLLTYNDVLDRWEEQDEVFHSRSCGLCPLDPGTVLQYGPYYPRDYHQPAHTVVIHYPESYSLLGTTVAYTDTN</sequence>
<evidence type="ECO:0000313" key="3">
    <source>
        <dbReference type="EMBL" id="GIQ86199.1"/>
    </source>
</evidence>
<evidence type="ECO:0000313" key="1">
    <source>
        <dbReference type="EMBL" id="GIQ83614.1"/>
    </source>
</evidence>
<reference evidence="2 4" key="2">
    <citation type="journal article" date="2018" name="PLoS ONE">
        <title>The draft genome of Kipferlia bialata reveals reductive genome evolution in fornicate parasites.</title>
        <authorList>
            <person name="Tanifuji G."/>
            <person name="Takabayashi S."/>
            <person name="Kume K."/>
            <person name="Takagi M."/>
            <person name="Nakayama T."/>
            <person name="Kamikawa R."/>
            <person name="Inagaki Y."/>
            <person name="Hashimoto T."/>
        </authorList>
    </citation>
    <scope>NUCLEOTIDE SEQUENCE [LARGE SCALE GENOMIC DNA]</scope>
    <source>
        <strain evidence="2">NY0173</strain>
    </source>
</reference>
<protein>
    <submittedName>
        <fullName evidence="2">Uncharacterized protein</fullName>
    </submittedName>
</protein>
<dbReference type="Proteomes" id="UP000265618">
    <property type="component" value="Unassembled WGS sequence"/>
</dbReference>